<dbReference type="EMBL" id="JBBUTH010000002">
    <property type="protein sequence ID" value="MEK8049573.1"/>
    <property type="molecule type" value="Genomic_DNA"/>
</dbReference>
<accession>A0ABU9CCI3</accession>
<proteinExistence type="predicted"/>
<name>A0ABU9CCI3_9BURK</name>
<protein>
    <submittedName>
        <fullName evidence="1">Uncharacterized protein</fullName>
    </submittedName>
</protein>
<evidence type="ECO:0000313" key="2">
    <source>
        <dbReference type="Proteomes" id="UP001365405"/>
    </source>
</evidence>
<dbReference type="Proteomes" id="UP001365405">
    <property type="component" value="Unassembled WGS sequence"/>
</dbReference>
<reference evidence="1 2" key="1">
    <citation type="submission" date="2024-04" db="EMBL/GenBank/DDBJ databases">
        <title>Novel species of the genus Ideonella isolated from streams.</title>
        <authorList>
            <person name="Lu H."/>
        </authorList>
    </citation>
    <scope>NUCLEOTIDE SEQUENCE [LARGE SCALE GENOMIC DNA]</scope>
    <source>
        <strain evidence="1 2">DXS22W</strain>
    </source>
</reference>
<sequence>MPEPLLTRLRTPFDDFPAEAMPEFAAFVRTHAPRWVHASRSLSRLMARRAQLQTSTRHRRRGIRCIPAPAPVGGTALRRRP</sequence>
<organism evidence="1 2">
    <name type="scientific">Pseudaquabacterium inlustre</name>
    <dbReference type="NCBI Taxonomy" id="2984192"/>
    <lineage>
        <taxon>Bacteria</taxon>
        <taxon>Pseudomonadati</taxon>
        <taxon>Pseudomonadota</taxon>
        <taxon>Betaproteobacteria</taxon>
        <taxon>Burkholderiales</taxon>
        <taxon>Sphaerotilaceae</taxon>
        <taxon>Pseudaquabacterium</taxon>
    </lineage>
</organism>
<evidence type="ECO:0000313" key="1">
    <source>
        <dbReference type="EMBL" id="MEK8049573.1"/>
    </source>
</evidence>
<keyword evidence="2" id="KW-1185">Reference proteome</keyword>
<dbReference type="RefSeq" id="WP_341409254.1">
    <property type="nucleotide sequence ID" value="NZ_JBBUTH010000002.1"/>
</dbReference>
<gene>
    <name evidence="1" type="ORF">AACH10_04915</name>
</gene>
<comment type="caution">
    <text evidence="1">The sequence shown here is derived from an EMBL/GenBank/DDBJ whole genome shotgun (WGS) entry which is preliminary data.</text>
</comment>